<evidence type="ECO:0000256" key="6">
    <source>
        <dbReference type="PROSITE-ProRule" id="PRU00221"/>
    </source>
</evidence>
<keyword evidence="2 6" id="KW-0853">WD repeat</keyword>
<dbReference type="InterPro" id="IPR015943">
    <property type="entry name" value="WD40/YVTN_repeat-like_dom_sf"/>
</dbReference>
<dbReference type="AlphaFoldDB" id="A0A2T9Y2I8"/>
<protein>
    <recommendedName>
        <fullName evidence="4">WD repeat-containing protein JIP5</fullName>
    </recommendedName>
    <alternativeName>
        <fullName evidence="5">WD repeat-containing protein jip5</fullName>
    </alternativeName>
</protein>
<sequence>MDNPIKPIKFTEQIFDISLHPSNYLIASGLLTGHLFVHQFSNLEATSRIYRNKLYQKSCRAVSFSTDGKGVYSASKNKTWSFLDLNSQKISHTETKAHTAPINKIESLNEQIICTGDDEGCVKLWDIRQKKTAFTFSEHVDYISSFSFNENKRHLISTSGDGCMSVYDIRKSKPIAISENQDDELTCSAVMKNGSKIAIGSQSGVLGIFSYGMFSDVTDRFPGNPSSIEHMCKISQNCLITAGGDGYLRVLNLFPHSYTKVFGQHGSLPLEKIVTTFDKNYLQLLESKRKNAIGLKHGYSSDPNSDSQPDLILNTKPKFISTNKNKTIEVCESKSDNLDCGQNKIKPANKKKRKSKNSFFSDL</sequence>
<evidence type="ECO:0000313" key="8">
    <source>
        <dbReference type="EMBL" id="PVU86565.1"/>
    </source>
</evidence>
<evidence type="ECO:0000256" key="1">
    <source>
        <dbReference type="ARBA" id="ARBA00007625"/>
    </source>
</evidence>
<dbReference type="PANTHER" id="PTHR44019:SF20">
    <property type="entry name" value="WD REPEAT-CONTAINING PROTEIN 55"/>
    <property type="match status" value="1"/>
</dbReference>
<dbReference type="STRING" id="133385.A0A2T9Y2I8"/>
<evidence type="ECO:0000313" key="9">
    <source>
        <dbReference type="Proteomes" id="UP000245383"/>
    </source>
</evidence>
<feature type="repeat" description="WD" evidence="6">
    <location>
        <begin position="95"/>
        <end position="135"/>
    </location>
</feature>
<dbReference type="Gene3D" id="2.130.10.10">
    <property type="entry name" value="YVTN repeat-like/Quinoprotein amine dehydrogenase"/>
    <property type="match status" value="1"/>
</dbReference>
<comment type="similarity">
    <text evidence="1">Belongs to the WD repeat WDR55 family.</text>
</comment>
<evidence type="ECO:0000256" key="5">
    <source>
        <dbReference type="ARBA" id="ARBA00039514"/>
    </source>
</evidence>
<reference evidence="8 9" key="1">
    <citation type="journal article" date="2018" name="MBio">
        <title>Comparative Genomics Reveals the Core Gene Toolbox for the Fungus-Insect Symbiosis.</title>
        <authorList>
            <person name="Wang Y."/>
            <person name="Stata M."/>
            <person name="Wang W."/>
            <person name="Stajich J.E."/>
            <person name="White M.M."/>
            <person name="Moncalvo J.M."/>
        </authorList>
    </citation>
    <scope>NUCLEOTIDE SEQUENCE [LARGE SCALE GENOMIC DNA]</scope>
    <source>
        <strain evidence="8 9">SWE-8-4</strain>
    </source>
</reference>
<dbReference type="OrthoDB" id="2288928at2759"/>
<name>A0A2T9Y2I8_9FUNG</name>
<evidence type="ECO:0000256" key="3">
    <source>
        <dbReference type="ARBA" id="ARBA00022737"/>
    </source>
</evidence>
<dbReference type="EMBL" id="MBFR01000647">
    <property type="protein sequence ID" value="PVU86565.1"/>
    <property type="molecule type" value="Genomic_DNA"/>
</dbReference>
<dbReference type="SMART" id="SM00320">
    <property type="entry name" value="WD40"/>
    <property type="match status" value="6"/>
</dbReference>
<dbReference type="InterPro" id="IPR001680">
    <property type="entry name" value="WD40_rpt"/>
</dbReference>
<dbReference type="PROSITE" id="PS50082">
    <property type="entry name" value="WD_REPEATS_2"/>
    <property type="match status" value="2"/>
</dbReference>
<dbReference type="PANTHER" id="PTHR44019">
    <property type="entry name" value="WD REPEAT-CONTAINING PROTEIN 55"/>
    <property type="match status" value="1"/>
</dbReference>
<evidence type="ECO:0000256" key="2">
    <source>
        <dbReference type="ARBA" id="ARBA00022574"/>
    </source>
</evidence>
<dbReference type="Proteomes" id="UP000245383">
    <property type="component" value="Unassembled WGS sequence"/>
</dbReference>
<evidence type="ECO:0000256" key="7">
    <source>
        <dbReference type="SAM" id="MobiDB-lite"/>
    </source>
</evidence>
<keyword evidence="3" id="KW-0677">Repeat</keyword>
<dbReference type="InterPro" id="IPR036322">
    <property type="entry name" value="WD40_repeat_dom_sf"/>
</dbReference>
<dbReference type="Pfam" id="PF24796">
    <property type="entry name" value="WDR55"/>
    <property type="match status" value="1"/>
</dbReference>
<accession>A0A2T9Y2I8</accession>
<keyword evidence="9" id="KW-1185">Reference proteome</keyword>
<evidence type="ECO:0000256" key="4">
    <source>
        <dbReference type="ARBA" id="ARBA00039238"/>
    </source>
</evidence>
<dbReference type="SUPFAM" id="SSF50978">
    <property type="entry name" value="WD40 repeat-like"/>
    <property type="match status" value="1"/>
</dbReference>
<feature type="region of interest" description="Disordered" evidence="7">
    <location>
        <begin position="342"/>
        <end position="363"/>
    </location>
</feature>
<proteinExistence type="inferred from homology"/>
<organism evidence="8 9">
    <name type="scientific">Smittium simulii</name>
    <dbReference type="NCBI Taxonomy" id="133385"/>
    <lineage>
        <taxon>Eukaryota</taxon>
        <taxon>Fungi</taxon>
        <taxon>Fungi incertae sedis</taxon>
        <taxon>Zoopagomycota</taxon>
        <taxon>Kickxellomycotina</taxon>
        <taxon>Harpellomycetes</taxon>
        <taxon>Harpellales</taxon>
        <taxon>Legeriomycetaceae</taxon>
        <taxon>Smittium</taxon>
    </lineage>
</organism>
<dbReference type="InterPro" id="IPR050505">
    <property type="entry name" value="WDR55/POC1"/>
</dbReference>
<feature type="compositionally biased region" description="Basic residues" evidence="7">
    <location>
        <begin position="347"/>
        <end position="356"/>
    </location>
</feature>
<feature type="repeat" description="WD" evidence="6">
    <location>
        <begin position="136"/>
        <end position="177"/>
    </location>
</feature>
<comment type="caution">
    <text evidence="8">The sequence shown here is derived from an EMBL/GenBank/DDBJ whole genome shotgun (WGS) entry which is preliminary data.</text>
</comment>
<gene>
    <name evidence="8" type="ORF">BB561_006659</name>
</gene>